<sequence>MFANTPKSSNSNRILDIYNPNREYLSDNDDMVNVGELNAEQRQEIAQLREEVTTAHMRTATFEERAIHKDTRSEELQSLLNEYKEKMKNLLNERNESQLLRSEEGYGYRIQARDVQIQQLKRHIRNNLSAGAVLFSLAIVLLSKN</sequence>
<dbReference type="AlphaFoldDB" id="A0A4Z1FMG2"/>
<feature type="coiled-coil region" evidence="1">
    <location>
        <begin position="31"/>
        <end position="100"/>
    </location>
</feature>
<keyword evidence="1" id="KW-0175">Coiled coil</keyword>
<gene>
    <name evidence="2" type="ORF">BPAE_0072g00470</name>
</gene>
<comment type="caution">
    <text evidence="2">The sequence shown here is derived from an EMBL/GenBank/DDBJ whole genome shotgun (WGS) entry which is preliminary data.</text>
</comment>
<organism evidence="2 3">
    <name type="scientific">Botrytis paeoniae</name>
    <dbReference type="NCBI Taxonomy" id="278948"/>
    <lineage>
        <taxon>Eukaryota</taxon>
        <taxon>Fungi</taxon>
        <taxon>Dikarya</taxon>
        <taxon>Ascomycota</taxon>
        <taxon>Pezizomycotina</taxon>
        <taxon>Leotiomycetes</taxon>
        <taxon>Helotiales</taxon>
        <taxon>Sclerotiniaceae</taxon>
        <taxon>Botrytis</taxon>
    </lineage>
</organism>
<evidence type="ECO:0000313" key="2">
    <source>
        <dbReference type="EMBL" id="TGO25826.1"/>
    </source>
</evidence>
<evidence type="ECO:0000313" key="3">
    <source>
        <dbReference type="Proteomes" id="UP000297910"/>
    </source>
</evidence>
<protein>
    <submittedName>
        <fullName evidence="2">Uncharacterized protein</fullName>
    </submittedName>
</protein>
<evidence type="ECO:0000256" key="1">
    <source>
        <dbReference type="SAM" id="Coils"/>
    </source>
</evidence>
<proteinExistence type="predicted"/>
<accession>A0A4Z1FMG2</accession>
<keyword evidence="3" id="KW-1185">Reference proteome</keyword>
<dbReference type="Proteomes" id="UP000297910">
    <property type="component" value="Unassembled WGS sequence"/>
</dbReference>
<dbReference type="EMBL" id="PQXI01000072">
    <property type="protein sequence ID" value="TGO25826.1"/>
    <property type="molecule type" value="Genomic_DNA"/>
</dbReference>
<name>A0A4Z1FMG2_9HELO</name>
<reference evidence="2 3" key="1">
    <citation type="submission" date="2017-12" db="EMBL/GenBank/DDBJ databases">
        <title>Comparative genomics of Botrytis spp.</title>
        <authorList>
            <person name="Valero-Jimenez C.A."/>
            <person name="Tapia P."/>
            <person name="Veloso J."/>
            <person name="Silva-Moreno E."/>
            <person name="Staats M."/>
            <person name="Valdes J.H."/>
            <person name="Van Kan J.A.L."/>
        </authorList>
    </citation>
    <scope>NUCLEOTIDE SEQUENCE [LARGE SCALE GENOMIC DNA]</scope>
    <source>
        <strain evidence="2 3">Bp0003</strain>
    </source>
</reference>